<keyword evidence="4" id="KW-1185">Reference proteome</keyword>
<dbReference type="PANTHER" id="PTHR11927:SF9">
    <property type="entry name" value="L-FUCOSYLTRANSFERASE"/>
    <property type="match status" value="1"/>
</dbReference>
<gene>
    <name evidence="3" type="ORF">H8S44_02940</name>
</gene>
<evidence type="ECO:0000256" key="1">
    <source>
        <dbReference type="ARBA" id="ARBA00022676"/>
    </source>
</evidence>
<keyword evidence="2" id="KW-0808">Transferase</keyword>
<dbReference type="GO" id="GO:0016020">
    <property type="term" value="C:membrane"/>
    <property type="evidence" value="ECO:0007669"/>
    <property type="project" value="InterPro"/>
</dbReference>
<keyword evidence="1" id="KW-0328">Glycosyltransferase</keyword>
<dbReference type="PANTHER" id="PTHR11927">
    <property type="entry name" value="GALACTOSIDE 2-L-FUCOSYLTRANSFERASE"/>
    <property type="match status" value="1"/>
</dbReference>
<proteinExistence type="predicted"/>
<dbReference type="Proteomes" id="UP000649345">
    <property type="component" value="Unassembled WGS sequence"/>
</dbReference>
<dbReference type="EMBL" id="JACOOR010000002">
    <property type="protein sequence ID" value="MBC5658730.1"/>
    <property type="molecule type" value="Genomic_DNA"/>
</dbReference>
<evidence type="ECO:0000313" key="4">
    <source>
        <dbReference type="Proteomes" id="UP000649345"/>
    </source>
</evidence>
<dbReference type="RefSeq" id="WP_186873330.1">
    <property type="nucleotide sequence ID" value="NZ_JACOOR010000002.1"/>
</dbReference>
<comment type="caution">
    <text evidence="3">The sequence shown here is derived from an EMBL/GenBank/DDBJ whole genome shotgun (WGS) entry which is preliminary data.</text>
</comment>
<organism evidence="3 4">
    <name type="scientific">Anaerosacchariphilus hominis</name>
    <dbReference type="NCBI Taxonomy" id="2763017"/>
    <lineage>
        <taxon>Bacteria</taxon>
        <taxon>Bacillati</taxon>
        <taxon>Bacillota</taxon>
        <taxon>Clostridia</taxon>
        <taxon>Lachnospirales</taxon>
        <taxon>Lachnospiraceae</taxon>
        <taxon>Anaerosacchariphilus</taxon>
    </lineage>
</organism>
<dbReference type="GO" id="GO:0005975">
    <property type="term" value="P:carbohydrate metabolic process"/>
    <property type="evidence" value="ECO:0007669"/>
    <property type="project" value="InterPro"/>
</dbReference>
<reference evidence="3" key="1">
    <citation type="submission" date="2020-08" db="EMBL/GenBank/DDBJ databases">
        <title>Genome public.</title>
        <authorList>
            <person name="Liu C."/>
            <person name="Sun Q."/>
        </authorList>
    </citation>
    <scope>NUCLEOTIDE SEQUENCE</scope>
    <source>
        <strain evidence="3">NSJ-68</strain>
    </source>
</reference>
<dbReference type="Pfam" id="PF01531">
    <property type="entry name" value="Glyco_transf_11"/>
    <property type="match status" value="1"/>
</dbReference>
<dbReference type="Gene3D" id="3.40.50.11350">
    <property type="match status" value="1"/>
</dbReference>
<protein>
    <submittedName>
        <fullName evidence="3">Alpha-1,2-fucosyltransferase</fullName>
    </submittedName>
</protein>
<dbReference type="GO" id="GO:0008107">
    <property type="term" value="F:galactoside 2-alpha-L-fucosyltransferase activity"/>
    <property type="evidence" value="ECO:0007669"/>
    <property type="project" value="InterPro"/>
</dbReference>
<sequence>MITVWIREGFGNQLFTYACGYALAKERGEQLTLDTTTLDCGSFRKLELLKTAVQYDKRISYGRKEDLFSRAIWNKLRRRKAIGYGTIICKEQNPWIYDPTCFVKNKNIYLYGFWQSYHYFEKWEDDLRKMIVPNYDMPKKIQEQIQKVQQKESVAVHIRRGDYVNIGCTLPLNYYEQVLKRIDEEMPNAKYYVFSDDPEFARDSIGKYVDDAIFWEDQSEESTLNDFFLMSACRHQVIANSTFSWWAAYLNKNSEKRIYAPVWGNWKEEFYPETWCKWNERENG</sequence>
<accession>A0A923LAP7</accession>
<dbReference type="AlphaFoldDB" id="A0A923LAP7"/>
<evidence type="ECO:0000256" key="2">
    <source>
        <dbReference type="ARBA" id="ARBA00022679"/>
    </source>
</evidence>
<dbReference type="PROSITE" id="PS51257">
    <property type="entry name" value="PROKAR_LIPOPROTEIN"/>
    <property type="match status" value="1"/>
</dbReference>
<dbReference type="CDD" id="cd11301">
    <property type="entry name" value="Fut1_Fut2_like"/>
    <property type="match status" value="1"/>
</dbReference>
<name>A0A923LAP7_9FIRM</name>
<dbReference type="InterPro" id="IPR002516">
    <property type="entry name" value="Glyco_trans_11"/>
</dbReference>
<evidence type="ECO:0000313" key="3">
    <source>
        <dbReference type="EMBL" id="MBC5658730.1"/>
    </source>
</evidence>